<sequence length="43" mass="4583">MGTEFWRTIQMAIEKDNGTARLVVALCAAAVALLGVYTVATAR</sequence>
<accession>A0ABP6MIA9</accession>
<comment type="caution">
    <text evidence="2">The sequence shown here is derived from an EMBL/GenBank/DDBJ whole genome shotgun (WGS) entry which is preliminary data.</text>
</comment>
<feature type="transmembrane region" description="Helical" evidence="1">
    <location>
        <begin position="20"/>
        <end position="40"/>
    </location>
</feature>
<proteinExistence type="predicted"/>
<evidence type="ECO:0000313" key="3">
    <source>
        <dbReference type="Proteomes" id="UP001501637"/>
    </source>
</evidence>
<evidence type="ECO:0000313" key="2">
    <source>
        <dbReference type="EMBL" id="GAA3112575.1"/>
    </source>
</evidence>
<evidence type="ECO:0000256" key="1">
    <source>
        <dbReference type="SAM" id="Phobius"/>
    </source>
</evidence>
<name>A0ABP6MIA9_9ACTN</name>
<keyword evidence="3" id="KW-1185">Reference proteome</keyword>
<dbReference type="EMBL" id="BAAAUG010000069">
    <property type="protein sequence ID" value="GAA3112575.1"/>
    <property type="molecule type" value="Genomic_DNA"/>
</dbReference>
<keyword evidence="1" id="KW-0812">Transmembrane</keyword>
<dbReference type="Proteomes" id="UP001501637">
    <property type="component" value="Unassembled WGS sequence"/>
</dbReference>
<keyword evidence="1" id="KW-1133">Transmembrane helix</keyword>
<protein>
    <submittedName>
        <fullName evidence="2">Uncharacterized protein</fullName>
    </submittedName>
</protein>
<gene>
    <name evidence="2" type="ORF">GCM10010449_38480</name>
</gene>
<reference evidence="3" key="1">
    <citation type="journal article" date="2019" name="Int. J. Syst. Evol. Microbiol.">
        <title>The Global Catalogue of Microorganisms (GCM) 10K type strain sequencing project: providing services to taxonomists for standard genome sequencing and annotation.</title>
        <authorList>
            <consortium name="The Broad Institute Genomics Platform"/>
            <consortium name="The Broad Institute Genome Sequencing Center for Infectious Disease"/>
            <person name="Wu L."/>
            <person name="Ma J."/>
        </authorList>
    </citation>
    <scope>NUCLEOTIDE SEQUENCE [LARGE SCALE GENOMIC DNA]</scope>
    <source>
        <strain evidence="3">JCM 9092</strain>
    </source>
</reference>
<organism evidence="2 3">
    <name type="scientific">Streptomyces rectiviolaceus</name>
    <dbReference type="NCBI Taxonomy" id="332591"/>
    <lineage>
        <taxon>Bacteria</taxon>
        <taxon>Bacillati</taxon>
        <taxon>Actinomycetota</taxon>
        <taxon>Actinomycetes</taxon>
        <taxon>Kitasatosporales</taxon>
        <taxon>Streptomycetaceae</taxon>
        <taxon>Streptomyces</taxon>
    </lineage>
</organism>
<dbReference type="RefSeq" id="WP_344522223.1">
    <property type="nucleotide sequence ID" value="NZ_BAAAUG010000069.1"/>
</dbReference>
<keyword evidence="1" id="KW-0472">Membrane</keyword>